<organism evidence="5 6">
    <name type="scientific">Neotabrizicola shimadae</name>
    <dbReference type="NCBI Taxonomy" id="2807096"/>
    <lineage>
        <taxon>Bacteria</taxon>
        <taxon>Pseudomonadati</taxon>
        <taxon>Pseudomonadota</taxon>
        <taxon>Alphaproteobacteria</taxon>
        <taxon>Rhodobacterales</taxon>
        <taxon>Paracoccaceae</taxon>
        <taxon>Neotabrizicola</taxon>
    </lineage>
</organism>
<evidence type="ECO:0000259" key="4">
    <source>
        <dbReference type="Pfam" id="PF00535"/>
    </source>
</evidence>
<feature type="domain" description="Glycosyltransferase 2-like" evidence="4">
    <location>
        <begin position="189"/>
        <end position="311"/>
    </location>
</feature>
<dbReference type="Gene3D" id="3.90.550.10">
    <property type="entry name" value="Spore Coat Polysaccharide Biosynthesis Protein SpsA, Chain A"/>
    <property type="match status" value="1"/>
</dbReference>
<dbReference type="EMBL" id="CP069373">
    <property type="protein sequence ID" value="QYZ72257.1"/>
    <property type="molecule type" value="Genomic_DNA"/>
</dbReference>
<dbReference type="Proteomes" id="UP000826300">
    <property type="component" value="Plasmid unnamed3"/>
</dbReference>
<accession>A0A8G0ZXY1</accession>
<dbReference type="KEGG" id="nsm:JO391_21205"/>
<evidence type="ECO:0000313" key="6">
    <source>
        <dbReference type="Proteomes" id="UP000826300"/>
    </source>
</evidence>
<protein>
    <submittedName>
        <fullName evidence="5">Glycosyltransferase</fullName>
    </submittedName>
</protein>
<keyword evidence="6" id="KW-1185">Reference proteome</keyword>
<sequence>MAGRVRRLFQRYALRHLELTAPGPVLRDGAGQAIGRVDRIVLTGDHLRVEGHAAADVVILHLGGRERRAVPRARAGGMPAFRLVLPFAPGRPELELRAGDWTGRAALPGFGALRRQAAALALWPGFAARGAQALPAALRWLRHHDMAAREQIKRRMGLNALADDLELDPALLAPPQAEPSPALRGRVQIVMPVYQAFDDLTEALDRLRRHSDLPWHLILVEDASPDPRIRPWLADWVAQVQAAGEGRACLIENPVNLGFIGAVNLGLARARQQAPDSPVVLLNSDAFVPEGWLSRLVAPILADPLVASVTPMSNDAELASVPAICTRTVLEPGEADAIDAVARSLAPGGGQGAGLAEAPTGVGFCMALSPRFLARLPGFDTAFGRGYGEEVDWCQKAVALGGRHLYLPGLFVEHRGGASFGSAAKAELLRRNGAEISRRYPQFDTEVQGFLGTDPLVTGRLALGLAWAAARAGRARVPVHLAHSMKGGAEMDLVRRLKAEVSVRGAAVVLRVGGTFRWQVELHSAAGVTRAGTNDSDLVLRLLSLLPRRRIIYGCGVGDPDPVEIPGLLLALGAGQQIVVQVHDYLPISPSYALVGEGGLWRGLPRPGTTDRAHMQRRPDGRMVDLAEWQAEWGALIAAAARIEVFSEASGEIIAGIWPEVRDRLVLRPHRMLAEVPRLAPPPEGARPVIGVLGNIGPHKGAAVLAELSRRLARNREADLVLIGNLDPAHRLARPARIHGSYRLAEIPALAARYGITCWLMPAVWPETFSFATHEALATGLPVYCFDLGAQGEAVRRAVAAGAPGAAIPLPAERGAAVTAILDHVLHRRRARPVQR</sequence>
<dbReference type="PANTHER" id="PTHR43179">
    <property type="entry name" value="RHAMNOSYLTRANSFERASE WBBL"/>
    <property type="match status" value="1"/>
</dbReference>
<keyword evidence="2" id="KW-0328">Glycosyltransferase</keyword>
<keyword evidence="3" id="KW-0808">Transferase</keyword>
<dbReference type="PANTHER" id="PTHR43179:SF12">
    <property type="entry name" value="GALACTOFURANOSYLTRANSFERASE GLFT2"/>
    <property type="match status" value="1"/>
</dbReference>
<evidence type="ECO:0000313" key="5">
    <source>
        <dbReference type="EMBL" id="QYZ72257.1"/>
    </source>
</evidence>
<evidence type="ECO:0000256" key="2">
    <source>
        <dbReference type="ARBA" id="ARBA00022676"/>
    </source>
</evidence>
<reference evidence="5" key="1">
    <citation type="submission" date="2021-02" db="EMBL/GenBank/DDBJ databases">
        <title>Rhodobacter shimadae sp. nov., an aerobic anoxygenic phototrophic bacterium isolated from a hot spring.</title>
        <authorList>
            <person name="Muramatsu S."/>
            <person name="Haruta S."/>
            <person name="Hirose S."/>
            <person name="Hanada S."/>
        </authorList>
    </citation>
    <scope>NUCLEOTIDE SEQUENCE</scope>
    <source>
        <strain evidence="5">N10</strain>
        <plasmid evidence="5">unnamed3</plasmid>
    </source>
</reference>
<dbReference type="InterPro" id="IPR001173">
    <property type="entry name" value="Glyco_trans_2-like"/>
</dbReference>
<dbReference type="Pfam" id="PF13692">
    <property type="entry name" value="Glyco_trans_1_4"/>
    <property type="match status" value="1"/>
</dbReference>
<evidence type="ECO:0000256" key="1">
    <source>
        <dbReference type="ARBA" id="ARBA00006739"/>
    </source>
</evidence>
<geneLocation type="plasmid" evidence="5 6">
    <name>unnamed3</name>
</geneLocation>
<proteinExistence type="inferred from homology"/>
<keyword evidence="5" id="KW-0614">Plasmid</keyword>
<comment type="similarity">
    <text evidence="1">Belongs to the glycosyltransferase 2 family.</text>
</comment>
<dbReference type="Pfam" id="PF00535">
    <property type="entry name" value="Glycos_transf_2"/>
    <property type="match status" value="1"/>
</dbReference>
<dbReference type="AlphaFoldDB" id="A0A8G0ZXY1"/>
<dbReference type="GO" id="GO:0016757">
    <property type="term" value="F:glycosyltransferase activity"/>
    <property type="evidence" value="ECO:0007669"/>
    <property type="project" value="UniProtKB-KW"/>
</dbReference>
<dbReference type="Gene3D" id="3.40.50.2000">
    <property type="entry name" value="Glycogen Phosphorylase B"/>
    <property type="match status" value="1"/>
</dbReference>
<gene>
    <name evidence="5" type="ORF">JO391_21205</name>
</gene>
<dbReference type="InterPro" id="IPR029044">
    <property type="entry name" value="Nucleotide-diphossugar_trans"/>
</dbReference>
<dbReference type="SUPFAM" id="SSF53756">
    <property type="entry name" value="UDP-Glycosyltransferase/glycogen phosphorylase"/>
    <property type="match status" value="1"/>
</dbReference>
<dbReference type="RefSeq" id="WP_220664820.1">
    <property type="nucleotide sequence ID" value="NZ_CP069373.1"/>
</dbReference>
<evidence type="ECO:0000256" key="3">
    <source>
        <dbReference type="ARBA" id="ARBA00022679"/>
    </source>
</evidence>
<name>A0A8G0ZXY1_9RHOB</name>
<dbReference type="SUPFAM" id="SSF53448">
    <property type="entry name" value="Nucleotide-diphospho-sugar transferases"/>
    <property type="match status" value="1"/>
</dbReference>